<keyword evidence="2" id="KW-0378">Hydrolase</keyword>
<organism evidence="2 3">
    <name type="scientific">Pseudomonas avellanae</name>
    <dbReference type="NCBI Taxonomy" id="46257"/>
    <lineage>
        <taxon>Bacteria</taxon>
        <taxon>Pseudomonadati</taxon>
        <taxon>Pseudomonadota</taxon>
        <taxon>Gammaproteobacteria</taxon>
        <taxon>Pseudomonadales</taxon>
        <taxon>Pseudomonadaceae</taxon>
        <taxon>Pseudomonas</taxon>
    </lineage>
</organism>
<dbReference type="AlphaFoldDB" id="A0A261WKI4"/>
<proteinExistence type="predicted"/>
<accession>A0A261WKI4</accession>
<dbReference type="GO" id="GO:0016787">
    <property type="term" value="F:hydrolase activity"/>
    <property type="evidence" value="ECO:0007669"/>
    <property type="project" value="UniProtKB-KW"/>
</dbReference>
<dbReference type="InterPro" id="IPR036866">
    <property type="entry name" value="RibonucZ/Hydroxyglut_hydro"/>
</dbReference>
<feature type="non-terminal residue" evidence="2">
    <location>
        <position position="123"/>
    </location>
</feature>
<dbReference type="InterPro" id="IPR001279">
    <property type="entry name" value="Metallo-B-lactamas"/>
</dbReference>
<dbReference type="Proteomes" id="UP000217163">
    <property type="component" value="Unassembled WGS sequence"/>
</dbReference>
<feature type="domain" description="Metallo-beta-lactamase" evidence="1">
    <location>
        <begin position="53"/>
        <end position="122"/>
    </location>
</feature>
<dbReference type="PANTHER" id="PTHR42951:SF22">
    <property type="entry name" value="METALLO BETA-LACTAMASE SUPERFAMILY LIPOPROTEIN"/>
    <property type="match status" value="1"/>
</dbReference>
<dbReference type="EMBL" id="NKQU01000457">
    <property type="protein sequence ID" value="OZI86656.1"/>
    <property type="molecule type" value="Genomic_DNA"/>
</dbReference>
<dbReference type="Pfam" id="PF00753">
    <property type="entry name" value="Lactamase_B"/>
    <property type="match status" value="1"/>
</dbReference>
<comment type="caution">
    <text evidence="2">The sequence shown here is derived from an EMBL/GenBank/DDBJ whole genome shotgun (WGS) entry which is preliminary data.</text>
</comment>
<evidence type="ECO:0000313" key="2">
    <source>
        <dbReference type="EMBL" id="OZI86656.1"/>
    </source>
</evidence>
<evidence type="ECO:0000313" key="3">
    <source>
        <dbReference type="Proteomes" id="UP000217163"/>
    </source>
</evidence>
<gene>
    <name evidence="2" type="ORF">CFN58_10190</name>
</gene>
<reference evidence="3" key="1">
    <citation type="journal article" date="2016" name="Sci. Rep.">
        <title>Genome analysis of the kiwifruit canker pathogen Pseudomonas syringae pv. actinidiae biovar 5.</title>
        <authorList>
            <person name="Fujikawa T."/>
            <person name="Sawada H."/>
        </authorList>
    </citation>
    <scope>NUCLEOTIDE SEQUENCE [LARGE SCALE GENOMIC DNA]</scope>
    <source>
        <strain evidence="3">MAFF 212061</strain>
    </source>
</reference>
<name>A0A261WKI4_9PSED</name>
<sequence length="123" mass="12930">MRKLVPVATCTTATPGLGLHCSSYSRRGVRMTATAEFNIHTIDTGFGGVQFDAAYLVVQAQRAALIDCGTSLSVPQMLAAVQAAGLSPAQVEWLILTHVHLDHAGGAGALLRHLPHAQVLVHP</sequence>
<dbReference type="InterPro" id="IPR050855">
    <property type="entry name" value="NDM-1-like"/>
</dbReference>
<evidence type="ECO:0000259" key="1">
    <source>
        <dbReference type="Pfam" id="PF00753"/>
    </source>
</evidence>
<dbReference type="Gene3D" id="3.60.15.10">
    <property type="entry name" value="Ribonuclease Z/Hydroxyacylglutathione hydrolase-like"/>
    <property type="match status" value="1"/>
</dbReference>
<dbReference type="PANTHER" id="PTHR42951">
    <property type="entry name" value="METALLO-BETA-LACTAMASE DOMAIN-CONTAINING"/>
    <property type="match status" value="1"/>
</dbReference>
<dbReference type="SUPFAM" id="SSF56281">
    <property type="entry name" value="Metallo-hydrolase/oxidoreductase"/>
    <property type="match status" value="1"/>
</dbReference>
<protein>
    <submittedName>
        <fullName evidence="2">MBL fold metallo-hydrolase</fullName>
    </submittedName>
</protein>